<evidence type="ECO:0000313" key="2">
    <source>
        <dbReference type="Proteomes" id="UP000536720"/>
    </source>
</evidence>
<accession>A0A7Y6DFC5</accession>
<dbReference type="EMBL" id="JABFMR010000001">
    <property type="protein sequence ID" value="NUT85003.1"/>
    <property type="molecule type" value="Genomic_DNA"/>
</dbReference>
<dbReference type="InterPro" id="IPR037175">
    <property type="entry name" value="KFase_sf"/>
</dbReference>
<dbReference type="GO" id="GO:0019441">
    <property type="term" value="P:L-tryptophan catabolic process to kynurenine"/>
    <property type="evidence" value="ECO:0007669"/>
    <property type="project" value="InterPro"/>
</dbReference>
<reference evidence="1 2" key="1">
    <citation type="journal article" date="2020" name="Front. Plant Sci.">
        <title>Isolation of Rhizosphere Bacteria That Improve Quality and Water Stress Tolerance in Greenhouse Ornamentals.</title>
        <authorList>
            <person name="Nordstedt N.P."/>
            <person name="Jones M.L."/>
        </authorList>
    </citation>
    <scope>NUCLEOTIDE SEQUENCE [LARGE SCALE GENOMIC DNA]</scope>
    <source>
        <strain evidence="1 2">C7D2</strain>
    </source>
</reference>
<dbReference type="InterPro" id="IPR007325">
    <property type="entry name" value="KFase/CYL"/>
</dbReference>
<dbReference type="Proteomes" id="UP000536720">
    <property type="component" value="Unassembled WGS sequence"/>
</dbReference>
<comment type="caution">
    <text evidence="1">The sequence shown here is derived from an EMBL/GenBank/DDBJ whole genome shotgun (WGS) entry which is preliminary data.</text>
</comment>
<organism evidence="1 2">
    <name type="scientific">Pseudomonas corrugata</name>
    <dbReference type="NCBI Taxonomy" id="47879"/>
    <lineage>
        <taxon>Bacteria</taxon>
        <taxon>Pseudomonadati</taxon>
        <taxon>Pseudomonadota</taxon>
        <taxon>Gammaproteobacteria</taxon>
        <taxon>Pseudomonadales</taxon>
        <taxon>Pseudomonadaceae</taxon>
        <taxon>Pseudomonas</taxon>
    </lineage>
</organism>
<protein>
    <submittedName>
        <fullName evidence="1">Uncharacterized protein</fullName>
    </submittedName>
</protein>
<evidence type="ECO:0000313" key="1">
    <source>
        <dbReference type="EMBL" id="NUT85003.1"/>
    </source>
</evidence>
<gene>
    <name evidence="1" type="ORF">HNO91_01125</name>
</gene>
<dbReference type="AlphaFoldDB" id="A0A7Y6DFC5"/>
<dbReference type="GO" id="GO:0004061">
    <property type="term" value="F:arylformamidase activity"/>
    <property type="evidence" value="ECO:0007669"/>
    <property type="project" value="InterPro"/>
</dbReference>
<dbReference type="Pfam" id="PF04199">
    <property type="entry name" value="Cyclase"/>
    <property type="match status" value="1"/>
</dbReference>
<sequence>MSTVQRARCASASVPGQEARAVERLSIITRSGTRMGAPWHYACTTDGGKPAYGIDELPLDWCLRSGVKLDVRGLIRAVAIFEED</sequence>
<name>A0A7Y6DFC5_9PSED</name>
<proteinExistence type="predicted"/>
<dbReference type="SUPFAM" id="SSF102198">
    <property type="entry name" value="Putative cyclase"/>
    <property type="match status" value="1"/>
</dbReference>
<dbReference type="Gene3D" id="3.50.30.50">
    <property type="entry name" value="Putative cyclase"/>
    <property type="match status" value="1"/>
</dbReference>